<dbReference type="GO" id="GO:0019346">
    <property type="term" value="P:transsulfuration"/>
    <property type="evidence" value="ECO:0007669"/>
    <property type="project" value="InterPro"/>
</dbReference>
<dbReference type="eggNOG" id="COG0626">
    <property type="taxonomic scope" value="Bacteria"/>
</dbReference>
<dbReference type="OrthoDB" id="262490at2"/>
<evidence type="ECO:0000313" key="5">
    <source>
        <dbReference type="Proteomes" id="UP000030598"/>
    </source>
</evidence>
<dbReference type="InterPro" id="IPR051750">
    <property type="entry name" value="Trans-sulfuration_enzymes"/>
</dbReference>
<dbReference type="InterPro" id="IPR015422">
    <property type="entry name" value="PyrdxlP-dep_Trfase_small"/>
</dbReference>
<name>A0A0A1ZJF5_PROMR</name>
<dbReference type="Gene3D" id="3.90.1150.10">
    <property type="entry name" value="Aspartate Aminotransferase, domain 1"/>
    <property type="match status" value="1"/>
</dbReference>
<dbReference type="EMBL" id="JNAH01000003">
    <property type="protein sequence ID" value="KGF88636.1"/>
    <property type="molecule type" value="Genomic_DNA"/>
</dbReference>
<comment type="caution">
    <text evidence="4">The sequence shown here is derived from an EMBL/GenBank/DDBJ whole genome shotgun (WGS) entry which is preliminary data.</text>
</comment>
<organism evidence="4 5">
    <name type="scientific">Prochlorococcus marinus str. GP2</name>
    <dbReference type="NCBI Taxonomy" id="59925"/>
    <lineage>
        <taxon>Bacteria</taxon>
        <taxon>Bacillati</taxon>
        <taxon>Cyanobacteriota</taxon>
        <taxon>Cyanophyceae</taxon>
        <taxon>Synechococcales</taxon>
        <taxon>Prochlorococcaceae</taxon>
        <taxon>Prochlorococcus</taxon>
    </lineage>
</organism>
<gene>
    <name evidence="4" type="ORF">EU91_0571</name>
</gene>
<comment type="similarity">
    <text evidence="3">Belongs to the trans-sulfuration enzymes family.</text>
</comment>
<accession>A0A0A1ZJF5</accession>
<dbReference type="InterPro" id="IPR000277">
    <property type="entry name" value="Cys/Met-Metab_PyrdxlP-dep_enz"/>
</dbReference>
<dbReference type="EC" id="2.5.1.48" evidence="4"/>
<protein>
    <submittedName>
        <fullName evidence="4">Cystathionine gamma-synthase</fullName>
        <ecNumber evidence="4">2.5.1.48</ecNumber>
    </submittedName>
</protein>
<dbReference type="AlphaFoldDB" id="A0A0A1ZJF5"/>
<evidence type="ECO:0000256" key="2">
    <source>
        <dbReference type="ARBA" id="ARBA00022898"/>
    </source>
</evidence>
<dbReference type="SUPFAM" id="SSF53383">
    <property type="entry name" value="PLP-dependent transferases"/>
    <property type="match status" value="1"/>
</dbReference>
<dbReference type="RefSeq" id="WP_032524124.1">
    <property type="nucleotide sequence ID" value="NZ_CP138934.1"/>
</dbReference>
<dbReference type="PANTHER" id="PTHR42699">
    <property type="match status" value="1"/>
</dbReference>
<keyword evidence="2 3" id="KW-0663">Pyridoxal phosphate</keyword>
<dbReference type="Gene3D" id="3.40.640.10">
    <property type="entry name" value="Type I PLP-dependent aspartate aminotransferase-like (Major domain)"/>
    <property type="match status" value="1"/>
</dbReference>
<dbReference type="PANTHER" id="PTHR42699:SF1">
    <property type="entry name" value="CYSTATHIONINE GAMMA-SYNTHASE-RELATED"/>
    <property type="match status" value="1"/>
</dbReference>
<dbReference type="GO" id="GO:0030170">
    <property type="term" value="F:pyridoxal phosphate binding"/>
    <property type="evidence" value="ECO:0007669"/>
    <property type="project" value="InterPro"/>
</dbReference>
<dbReference type="GO" id="GO:0003962">
    <property type="term" value="F:cystathionine gamma-synthase activity"/>
    <property type="evidence" value="ECO:0007669"/>
    <property type="project" value="UniProtKB-EC"/>
</dbReference>
<evidence type="ECO:0000256" key="1">
    <source>
        <dbReference type="ARBA" id="ARBA00001933"/>
    </source>
</evidence>
<reference evidence="5" key="1">
    <citation type="journal article" date="2014" name="Sci. Data">
        <title>Genomes of diverse isolates of the marine cyanobacterium Prochlorococcus.</title>
        <authorList>
            <person name="Biller S."/>
            <person name="Berube P."/>
            <person name="Thompson J."/>
            <person name="Kelly L."/>
            <person name="Roggensack S."/>
            <person name="Awad L."/>
            <person name="Roache-Johnson K."/>
            <person name="Ding H."/>
            <person name="Giovannoni S.J."/>
            <person name="Moore L.R."/>
            <person name="Chisholm S.W."/>
        </authorList>
    </citation>
    <scope>NUCLEOTIDE SEQUENCE [LARGE SCALE GENOMIC DNA]</scope>
    <source>
        <strain evidence="5">GP2</strain>
    </source>
</reference>
<keyword evidence="4" id="KW-0808">Transferase</keyword>
<comment type="cofactor">
    <cofactor evidence="1 3">
        <name>pyridoxal 5'-phosphate</name>
        <dbReference type="ChEBI" id="CHEBI:597326"/>
    </cofactor>
</comment>
<dbReference type="Proteomes" id="UP000030598">
    <property type="component" value="Unassembled WGS sequence"/>
</dbReference>
<evidence type="ECO:0000313" key="4">
    <source>
        <dbReference type="EMBL" id="KGF88636.1"/>
    </source>
</evidence>
<dbReference type="STRING" id="59925.EU91_0571"/>
<sequence length="489" mass="55490">MRDLLKKPIWKNLELGYAIPDSIHAVSVALPTWNDVINYEEKDQECMNLLKSIYPRFGLNPIVKRLCEKVKKQNYYNNKSIWPYPNERIAFKAKKYIDRNTSEQFSLIEKRNNLAFLITEKEGSIYAKYFWQHTGLGLSSRAAAIELGLEDCPPKSYVNECSQRIKNRISKSTKIDSNEIHLTSSGMSALHTSLEIIYKLFPAKPTLQVGFPYVDVLKLPMKIFHGAKLITEENCADIELEIKRINPSALIIELPSNPMLKCVNIKKISKIAKKLNIPLIVDDTIGSNLNINSIEHADIVFTSLTKIFSGSGDILAGSLILNPKSKWIDQFRNALNEINIPILSDGDIVYLEKVSRDVNQRVFEQNKACLELKKRLETHSEIKNIFHPENCPNFNSLLTSNGGYGCLLSFELNGGLNKAKKFYDSLKVSKGPSLGTKFTLVCPYVLLAHYDELDWAESFGVPSHLIRVSVGLEDQDQLWKNFSEALNNF</sequence>
<dbReference type="Pfam" id="PF01053">
    <property type="entry name" value="Cys_Met_Meta_PP"/>
    <property type="match status" value="1"/>
</dbReference>
<dbReference type="InterPro" id="IPR015424">
    <property type="entry name" value="PyrdxlP-dep_Trfase"/>
</dbReference>
<proteinExistence type="inferred from homology"/>
<dbReference type="InterPro" id="IPR015421">
    <property type="entry name" value="PyrdxlP-dep_Trfase_major"/>
</dbReference>
<evidence type="ECO:0000256" key="3">
    <source>
        <dbReference type="RuleBase" id="RU362118"/>
    </source>
</evidence>